<feature type="transmembrane region" description="Helical" evidence="1">
    <location>
        <begin position="15"/>
        <end position="41"/>
    </location>
</feature>
<comment type="caution">
    <text evidence="2">The sequence shown here is derived from an EMBL/GenBank/DDBJ whole genome shotgun (WGS) entry which is preliminary data.</text>
</comment>
<dbReference type="InterPro" id="IPR016410">
    <property type="entry name" value="Phage_imm"/>
</dbReference>
<proteinExistence type="predicted"/>
<dbReference type="EMBL" id="NXLZ01000018">
    <property type="protein sequence ID" value="TKX28572.1"/>
    <property type="molecule type" value="Genomic_DNA"/>
</dbReference>
<evidence type="ECO:0000313" key="2">
    <source>
        <dbReference type="EMBL" id="TKX28572.1"/>
    </source>
</evidence>
<evidence type="ECO:0000256" key="1">
    <source>
        <dbReference type="SAM" id="Phobius"/>
    </source>
</evidence>
<evidence type="ECO:0000313" key="3">
    <source>
        <dbReference type="Proteomes" id="UP000308838"/>
    </source>
</evidence>
<keyword evidence="1" id="KW-0472">Membrane</keyword>
<protein>
    <submittedName>
        <fullName evidence="2">Superinfection immunity protein</fullName>
    </submittedName>
</protein>
<accession>A0A4V6DVS3</accession>
<name>A0A4V6DVS3_9BACT</name>
<keyword evidence="1" id="KW-0812">Transmembrane</keyword>
<dbReference type="Proteomes" id="UP000308838">
    <property type="component" value="Unassembled WGS sequence"/>
</dbReference>
<dbReference type="AlphaFoldDB" id="A0A4V6DVS3"/>
<dbReference type="OrthoDB" id="9814116at2"/>
<reference evidence="2 3" key="1">
    <citation type="submission" date="2018-05" db="EMBL/GenBank/DDBJ databases">
        <title>Novel Campyloabacter and Helicobacter Species and Strains.</title>
        <authorList>
            <person name="Mannion A.J."/>
            <person name="Shen Z."/>
            <person name="Fox J.G."/>
        </authorList>
    </citation>
    <scope>NUCLEOTIDE SEQUENCE [LARGE SCALE GENOMIC DNA]</scope>
    <source>
        <strain evidence="3">MIT17-664</strain>
    </source>
</reference>
<keyword evidence="1" id="KW-1133">Transmembrane helix</keyword>
<gene>
    <name evidence="2" type="ORF">CQA69_08155</name>
</gene>
<organism evidence="2 3">
    <name type="scientific">Campylobacter estrildidarum</name>
    <dbReference type="NCBI Taxonomy" id="2510189"/>
    <lineage>
        <taxon>Bacteria</taxon>
        <taxon>Pseudomonadati</taxon>
        <taxon>Campylobacterota</taxon>
        <taxon>Epsilonproteobacteria</taxon>
        <taxon>Campylobacterales</taxon>
        <taxon>Campylobacteraceae</taxon>
        <taxon>Campylobacter</taxon>
    </lineage>
</organism>
<sequence length="59" mass="6907">MLPAVIALCRKHSNWLIISLLNFLLGWTIIVWIVCLIWSFVSGVKQTIIIREEKNKEKK</sequence>
<keyword evidence="3" id="KW-1185">Reference proteome</keyword>
<dbReference type="Pfam" id="PF14373">
    <property type="entry name" value="Imm_superinfect"/>
    <property type="match status" value="1"/>
</dbReference>